<keyword evidence="2" id="KW-1185">Reference proteome</keyword>
<name>A0A2Z4LM78_9BACT</name>
<dbReference type="Proteomes" id="UP000249865">
    <property type="component" value="Chromosome"/>
</dbReference>
<gene>
    <name evidence="1" type="ORF">DK849_02265</name>
</gene>
<protein>
    <submittedName>
        <fullName evidence="1">Uncharacterized protein</fullName>
    </submittedName>
</protein>
<dbReference type="AlphaFoldDB" id="A0A2Z4LM78"/>
<organism evidence="1 2">
    <name type="scientific">Metamycoplasma cloacale</name>
    <dbReference type="NCBI Taxonomy" id="92401"/>
    <lineage>
        <taxon>Bacteria</taxon>
        <taxon>Bacillati</taxon>
        <taxon>Mycoplasmatota</taxon>
        <taxon>Mycoplasmoidales</taxon>
        <taxon>Metamycoplasmataceae</taxon>
        <taxon>Metamycoplasma</taxon>
    </lineage>
</organism>
<evidence type="ECO:0000313" key="1">
    <source>
        <dbReference type="EMBL" id="AWX42873.1"/>
    </source>
</evidence>
<reference evidence="2" key="1">
    <citation type="submission" date="2018-06" db="EMBL/GenBank/DDBJ databases">
        <title>Complete genome sequences of Mycoplasma anatis, M. anseris and M. cloacale type strains.</title>
        <authorList>
            <person name="Grozner D."/>
            <person name="Forro B."/>
            <person name="Sulyok K.M."/>
            <person name="Marton S."/>
            <person name="Kreizinger Z."/>
            <person name="Banyai K."/>
            <person name="Gyuranecz M."/>
        </authorList>
    </citation>
    <scope>NUCLEOTIDE SEQUENCE [LARGE SCALE GENOMIC DNA]</scope>
    <source>
        <strain evidence="2">NCTC 10199</strain>
    </source>
</reference>
<dbReference type="KEGG" id="mclo:DK849_02265"/>
<accession>A0A2Z4LM78</accession>
<dbReference type="EMBL" id="CP030103">
    <property type="protein sequence ID" value="AWX42873.1"/>
    <property type="molecule type" value="Genomic_DNA"/>
</dbReference>
<sequence>MQFQDKEEQQKDRIMNNKNEKHMQFEMDSIKKYNRKRIAIKSIISVAVILVILVGVFVAILAAYGIIAFPIIKSAN</sequence>
<evidence type="ECO:0000313" key="2">
    <source>
        <dbReference type="Proteomes" id="UP000249865"/>
    </source>
</evidence>
<proteinExistence type="predicted"/>